<keyword evidence="3 7" id="KW-1133">Transmembrane helix</keyword>
<keyword evidence="6" id="KW-0813">Transport</keyword>
<dbReference type="Gene3D" id="1.20.1080.10">
    <property type="entry name" value="Glycerol uptake facilitator protein"/>
    <property type="match status" value="1"/>
</dbReference>
<dbReference type="GO" id="GO:0016020">
    <property type="term" value="C:membrane"/>
    <property type="evidence" value="ECO:0007669"/>
    <property type="project" value="UniProtKB-SubCell"/>
</dbReference>
<dbReference type="GO" id="GO:0015267">
    <property type="term" value="F:channel activity"/>
    <property type="evidence" value="ECO:0007669"/>
    <property type="project" value="InterPro"/>
</dbReference>
<dbReference type="PANTHER" id="PTHR21191:SF16">
    <property type="entry name" value="AQUAPORIN"/>
    <property type="match status" value="1"/>
</dbReference>
<dbReference type="SUPFAM" id="SSF81338">
    <property type="entry name" value="Aquaporin-like"/>
    <property type="match status" value="1"/>
</dbReference>
<dbReference type="GO" id="GO:0005737">
    <property type="term" value="C:cytoplasm"/>
    <property type="evidence" value="ECO:0007669"/>
    <property type="project" value="TreeGrafter"/>
</dbReference>
<evidence type="ECO:0000256" key="7">
    <source>
        <dbReference type="SAM" id="Phobius"/>
    </source>
</evidence>
<dbReference type="AlphaFoldDB" id="A0A9X6RL50"/>
<reference evidence="9" key="1">
    <citation type="submission" date="2017-01" db="EMBL/GenBank/DDBJ databases">
        <title>Comparative genomics of anhydrobiosis in the tardigrade Hypsibius dujardini.</title>
        <authorList>
            <person name="Yoshida Y."/>
            <person name="Koutsovoulos G."/>
            <person name="Laetsch D."/>
            <person name="Stevens L."/>
            <person name="Kumar S."/>
            <person name="Horikawa D."/>
            <person name="Ishino K."/>
            <person name="Komine S."/>
            <person name="Tomita M."/>
            <person name="Blaxter M."/>
            <person name="Arakawa K."/>
        </authorList>
    </citation>
    <scope>NUCLEOTIDE SEQUENCE [LARGE SCALE GENOMIC DNA]</scope>
    <source>
        <strain evidence="9">Z151</strain>
    </source>
</reference>
<evidence type="ECO:0000256" key="2">
    <source>
        <dbReference type="ARBA" id="ARBA00022692"/>
    </source>
</evidence>
<evidence type="ECO:0000256" key="3">
    <source>
        <dbReference type="ARBA" id="ARBA00022989"/>
    </source>
</evidence>
<dbReference type="EMBL" id="MTYJ01000232">
    <property type="protein sequence ID" value="OWA51590.1"/>
    <property type="molecule type" value="Genomic_DNA"/>
</dbReference>
<dbReference type="InterPro" id="IPR000425">
    <property type="entry name" value="MIP"/>
</dbReference>
<dbReference type="PANTHER" id="PTHR21191">
    <property type="entry name" value="AQUAPORIN"/>
    <property type="match status" value="1"/>
</dbReference>
<dbReference type="Proteomes" id="UP000192578">
    <property type="component" value="Unassembled WGS sequence"/>
</dbReference>
<evidence type="ECO:0000256" key="5">
    <source>
        <dbReference type="ARBA" id="ARBA00023136"/>
    </source>
</evidence>
<dbReference type="Pfam" id="PF00230">
    <property type="entry name" value="MIP"/>
    <property type="match status" value="1"/>
</dbReference>
<keyword evidence="5 7" id="KW-0472">Membrane</keyword>
<keyword evidence="2 6" id="KW-0812">Transmembrane</keyword>
<proteinExistence type="inferred from homology"/>
<name>A0A9X6RL50_HYPEX</name>
<evidence type="ECO:0000256" key="4">
    <source>
        <dbReference type="ARBA" id="ARBA00023016"/>
    </source>
</evidence>
<feature type="transmembrane region" description="Helical" evidence="7">
    <location>
        <begin position="171"/>
        <end position="190"/>
    </location>
</feature>
<keyword evidence="4" id="KW-0346">Stress response</keyword>
<feature type="transmembrane region" description="Helical" evidence="7">
    <location>
        <begin position="202"/>
        <end position="223"/>
    </location>
</feature>
<dbReference type="InterPro" id="IPR023271">
    <property type="entry name" value="Aquaporin-like"/>
</dbReference>
<comment type="caution">
    <text evidence="8">The sequence shown here is derived from an EMBL/GenBank/DDBJ whole genome shotgun (WGS) entry which is preliminary data.</text>
</comment>
<feature type="transmembrane region" description="Helical" evidence="7">
    <location>
        <begin position="80"/>
        <end position="98"/>
    </location>
</feature>
<organism evidence="8 9">
    <name type="scientific">Hypsibius exemplaris</name>
    <name type="common">Freshwater tardigrade</name>
    <dbReference type="NCBI Taxonomy" id="2072580"/>
    <lineage>
        <taxon>Eukaryota</taxon>
        <taxon>Metazoa</taxon>
        <taxon>Ecdysozoa</taxon>
        <taxon>Tardigrada</taxon>
        <taxon>Eutardigrada</taxon>
        <taxon>Parachela</taxon>
        <taxon>Hypsibioidea</taxon>
        <taxon>Hypsibiidae</taxon>
        <taxon>Hypsibius</taxon>
    </lineage>
</organism>
<evidence type="ECO:0000313" key="9">
    <source>
        <dbReference type="Proteomes" id="UP000192578"/>
    </source>
</evidence>
<evidence type="ECO:0000256" key="1">
    <source>
        <dbReference type="ARBA" id="ARBA00004141"/>
    </source>
</evidence>
<feature type="transmembrane region" description="Helical" evidence="7">
    <location>
        <begin position="243"/>
        <end position="259"/>
    </location>
</feature>
<comment type="subcellular location">
    <subcellularLocation>
        <location evidence="1">Membrane</location>
        <topology evidence="1">Multi-pass membrane protein</topology>
    </subcellularLocation>
</comment>
<comment type="similarity">
    <text evidence="6">Belongs to the MIP/aquaporin (TC 1.A.8) family.</text>
</comment>
<sequence>MTNGEVDEAGYDSTTEHLFIAGFKTPLGSFFAQTLLTQMIILSIQRLSDGQGRFFEEFICTFQTAVLSQELEIIRQAHGLLAYAVAMFALSILYTLTFRKGVHANPVSTIHLFSTHDRFSEVAELVVHLSVQTFAAVVAEKYVHMLWSARIFNSGLAVIHMGTPCKSDLKVPATVGILIECAATFVFRLLNHAPRGGLAEVVLCSLAGVLCNLAAIPFTGGYFNPSIALTTQFACHGHEHWEFAMVYLAGPVIAAYLVGQYGDRIWRLLQPYRHRPLRHPASIHRIDSSHVQHPDGGHRHVDGHHHFLRPRSSLLFWKLETGVADFFRAQIWGFGCGKRRKPEAVNGFGVSSVEAD</sequence>
<gene>
    <name evidence="8" type="ORF">BV898_16065</name>
</gene>
<protein>
    <recommendedName>
        <fullName evidence="10">Aquaporin</fullName>
    </recommendedName>
</protein>
<dbReference type="OrthoDB" id="1580043at2759"/>
<evidence type="ECO:0000256" key="6">
    <source>
        <dbReference type="RuleBase" id="RU000477"/>
    </source>
</evidence>
<evidence type="ECO:0008006" key="10">
    <source>
        <dbReference type="Google" id="ProtNLM"/>
    </source>
</evidence>
<keyword evidence="9" id="KW-1185">Reference proteome</keyword>
<accession>A0A9X6RL50</accession>
<dbReference type="InterPro" id="IPR051883">
    <property type="entry name" value="AQP11/12_channel"/>
</dbReference>
<dbReference type="PRINTS" id="PR00783">
    <property type="entry name" value="MINTRINSICP"/>
</dbReference>
<evidence type="ECO:0000313" key="8">
    <source>
        <dbReference type="EMBL" id="OWA51590.1"/>
    </source>
</evidence>